<feature type="domain" description="ABC transporter" evidence="3">
    <location>
        <begin position="16"/>
        <end position="238"/>
    </location>
</feature>
<dbReference type="PANTHER" id="PTHR43158:SF1">
    <property type="entry name" value="ABC TRANSPORTER, ATP-BINDING PROTEIN"/>
    <property type="match status" value="1"/>
</dbReference>
<dbReference type="AlphaFoldDB" id="A0A133N4V6"/>
<organism evidence="4 5">
    <name type="scientific">Clostridium perfringens</name>
    <dbReference type="NCBI Taxonomy" id="1502"/>
    <lineage>
        <taxon>Bacteria</taxon>
        <taxon>Bacillati</taxon>
        <taxon>Bacillota</taxon>
        <taxon>Clostridia</taxon>
        <taxon>Eubacteriales</taxon>
        <taxon>Clostridiaceae</taxon>
        <taxon>Clostridium</taxon>
    </lineage>
</organism>
<dbReference type="CDD" id="cd03230">
    <property type="entry name" value="ABC_DR_subfamily_A"/>
    <property type="match status" value="1"/>
</dbReference>
<sequence length="245" mass="28270">MVSMMKSKMKWGEKMLEVKGIKKKFKRKEVLNNVSFYSKKGEITALLGINGVGKSTLLKIIMGLIKEDDGEVLFDGEKRTYKTYEKIAFVPDVINTYGGMKIKDAFEYMSVMYERWDMNKAYEMLKNFKLNEEDRINNLSKGNIARVKIILGFARNPDYLLLDEPFSGIDIFTREKFIASLVSYMNEDIGIILTTHEIKEIENVVDKVVFLSNGKVKSEFYVEDIREKGLSLVDKIREVHKGGKK</sequence>
<dbReference type="SUPFAM" id="SSF52540">
    <property type="entry name" value="P-loop containing nucleoside triphosphate hydrolases"/>
    <property type="match status" value="1"/>
</dbReference>
<dbReference type="Pfam" id="PF00005">
    <property type="entry name" value="ABC_tran"/>
    <property type="match status" value="1"/>
</dbReference>
<dbReference type="GO" id="GO:0005524">
    <property type="term" value="F:ATP binding"/>
    <property type="evidence" value="ECO:0007669"/>
    <property type="project" value="UniProtKB-KW"/>
</dbReference>
<evidence type="ECO:0000313" key="5">
    <source>
        <dbReference type="Proteomes" id="UP000070646"/>
    </source>
</evidence>
<proteinExistence type="predicted"/>
<dbReference type="GO" id="GO:0016887">
    <property type="term" value="F:ATP hydrolysis activity"/>
    <property type="evidence" value="ECO:0007669"/>
    <property type="project" value="InterPro"/>
</dbReference>
<dbReference type="InterPro" id="IPR017871">
    <property type="entry name" value="ABC_transporter-like_CS"/>
</dbReference>
<accession>A0A133N4V6</accession>
<dbReference type="PROSITE" id="PS50893">
    <property type="entry name" value="ABC_TRANSPORTER_2"/>
    <property type="match status" value="1"/>
</dbReference>
<dbReference type="Gene3D" id="3.40.50.300">
    <property type="entry name" value="P-loop containing nucleotide triphosphate hydrolases"/>
    <property type="match status" value="1"/>
</dbReference>
<evidence type="ECO:0000256" key="2">
    <source>
        <dbReference type="ARBA" id="ARBA00022840"/>
    </source>
</evidence>
<name>A0A133N4V6_CLOPF</name>
<evidence type="ECO:0000259" key="3">
    <source>
        <dbReference type="PROSITE" id="PS50893"/>
    </source>
</evidence>
<dbReference type="PANTHER" id="PTHR43158">
    <property type="entry name" value="SKFA PEPTIDE EXPORT ATP-BINDING PROTEIN SKFE"/>
    <property type="match status" value="1"/>
</dbReference>
<dbReference type="SMART" id="SM00382">
    <property type="entry name" value="AAA"/>
    <property type="match status" value="1"/>
</dbReference>
<dbReference type="PATRIC" id="fig|1502.174.peg.1792"/>
<reference evidence="4 5" key="1">
    <citation type="submission" date="2016-01" db="EMBL/GenBank/DDBJ databases">
        <authorList>
            <person name="Oliw E.H."/>
        </authorList>
    </citation>
    <scope>NUCLEOTIDE SEQUENCE [LARGE SCALE GENOMIC DNA]</scope>
    <source>
        <strain evidence="4 5">MJR7757A</strain>
    </source>
</reference>
<evidence type="ECO:0000313" key="4">
    <source>
        <dbReference type="EMBL" id="KXA11308.1"/>
    </source>
</evidence>
<dbReference type="InterPro" id="IPR003593">
    <property type="entry name" value="AAA+_ATPase"/>
</dbReference>
<dbReference type="InterPro" id="IPR027417">
    <property type="entry name" value="P-loop_NTPase"/>
</dbReference>
<gene>
    <name evidence="4" type="ORF">HMPREF3222_01776</name>
</gene>
<keyword evidence="1" id="KW-0547">Nucleotide-binding</keyword>
<protein>
    <submittedName>
        <fullName evidence="4">ABC transporter, ATP-binding protein</fullName>
    </submittedName>
</protein>
<dbReference type="PROSITE" id="PS00211">
    <property type="entry name" value="ABC_TRANSPORTER_1"/>
    <property type="match status" value="1"/>
</dbReference>
<keyword evidence="2 4" id="KW-0067">ATP-binding</keyword>
<dbReference type="EMBL" id="LRPU01000087">
    <property type="protein sequence ID" value="KXA11308.1"/>
    <property type="molecule type" value="Genomic_DNA"/>
</dbReference>
<evidence type="ECO:0000256" key="1">
    <source>
        <dbReference type="ARBA" id="ARBA00022741"/>
    </source>
</evidence>
<dbReference type="Proteomes" id="UP000070646">
    <property type="component" value="Unassembled WGS sequence"/>
</dbReference>
<comment type="caution">
    <text evidence="4">The sequence shown here is derived from an EMBL/GenBank/DDBJ whole genome shotgun (WGS) entry which is preliminary data.</text>
</comment>
<dbReference type="InterPro" id="IPR003439">
    <property type="entry name" value="ABC_transporter-like_ATP-bd"/>
</dbReference>